<dbReference type="AlphaFoldDB" id="A0A813FT61"/>
<dbReference type="OrthoDB" id="492953at2759"/>
<gene>
    <name evidence="2" type="ORF">PGLA1383_LOCUS33651</name>
</gene>
<dbReference type="Proteomes" id="UP000654075">
    <property type="component" value="Unassembled WGS sequence"/>
</dbReference>
<keyword evidence="3" id="KW-1185">Reference proteome</keyword>
<sequence>RAPSAFGIELYTETEREAWATEVCRSMPRRSASEGSLLRYAQKSVEEMTSVVRTSLGVDVSTTTRRMIKKPSFVSRLDIGQVSSNPGDPSSATFQAVRKLVGDRSNRSDNGDGTLPAISAGQMSASRSAPKLSKR</sequence>
<comment type="caution">
    <text evidence="2">The sequence shown here is derived from an EMBL/GenBank/DDBJ whole genome shotgun (WGS) entry which is preliminary data.</text>
</comment>
<dbReference type="EMBL" id="CAJNNV010025755">
    <property type="protein sequence ID" value="CAE8615944.1"/>
    <property type="molecule type" value="Genomic_DNA"/>
</dbReference>
<evidence type="ECO:0000256" key="1">
    <source>
        <dbReference type="SAM" id="MobiDB-lite"/>
    </source>
</evidence>
<feature type="compositionally biased region" description="Basic and acidic residues" evidence="1">
    <location>
        <begin position="100"/>
        <end position="110"/>
    </location>
</feature>
<evidence type="ECO:0000313" key="2">
    <source>
        <dbReference type="EMBL" id="CAE8615944.1"/>
    </source>
</evidence>
<accession>A0A813FT61</accession>
<reference evidence="2" key="1">
    <citation type="submission" date="2021-02" db="EMBL/GenBank/DDBJ databases">
        <authorList>
            <person name="Dougan E. K."/>
            <person name="Rhodes N."/>
            <person name="Thang M."/>
            <person name="Chan C."/>
        </authorList>
    </citation>
    <scope>NUCLEOTIDE SEQUENCE</scope>
</reference>
<feature type="region of interest" description="Disordered" evidence="1">
    <location>
        <begin position="100"/>
        <end position="135"/>
    </location>
</feature>
<proteinExistence type="predicted"/>
<feature type="non-terminal residue" evidence="2">
    <location>
        <position position="135"/>
    </location>
</feature>
<organism evidence="2 3">
    <name type="scientific">Polarella glacialis</name>
    <name type="common">Dinoflagellate</name>
    <dbReference type="NCBI Taxonomy" id="89957"/>
    <lineage>
        <taxon>Eukaryota</taxon>
        <taxon>Sar</taxon>
        <taxon>Alveolata</taxon>
        <taxon>Dinophyceae</taxon>
        <taxon>Suessiales</taxon>
        <taxon>Suessiaceae</taxon>
        <taxon>Polarella</taxon>
    </lineage>
</organism>
<protein>
    <submittedName>
        <fullName evidence="2">Uncharacterized protein</fullName>
    </submittedName>
</protein>
<evidence type="ECO:0000313" key="3">
    <source>
        <dbReference type="Proteomes" id="UP000654075"/>
    </source>
</evidence>
<name>A0A813FT61_POLGL</name>